<accession>A0A2D4IMR7</accession>
<evidence type="ECO:0000313" key="1">
    <source>
        <dbReference type="EMBL" id="LAA85518.1"/>
    </source>
</evidence>
<protein>
    <submittedName>
        <fullName evidence="1">Uncharacterized protein</fullName>
    </submittedName>
</protein>
<proteinExistence type="predicted"/>
<name>A0A2D4IMR7_MICLE</name>
<reference evidence="1" key="1">
    <citation type="submission" date="2017-07" db="EMBL/GenBank/DDBJ databases">
        <authorList>
            <person name="Mikheyev A."/>
            <person name="Grau M."/>
        </authorList>
    </citation>
    <scope>NUCLEOTIDE SEQUENCE</scope>
    <source>
        <tissue evidence="1">Venom_gland</tissue>
    </source>
</reference>
<sequence length="106" mass="12169">MCHCTHCYLPKVQMKFFLSKVTAMVSSFPLIHLVLLPLSLALTFTARTTCVRLKCEIRRTSKQVGVERDITQRTILCLNVKLYIYNLYVKCNISPIQFGEMCAHSP</sequence>
<reference evidence="1" key="2">
    <citation type="submission" date="2017-11" db="EMBL/GenBank/DDBJ databases">
        <title>Coralsnake Venomics: Analyses of Venom Gland Transcriptomes and Proteomes of Six Brazilian Taxa.</title>
        <authorList>
            <person name="Aird S.D."/>
            <person name="Jorge da Silva N."/>
            <person name="Qiu L."/>
            <person name="Villar-Briones A."/>
            <person name="Aparecida-Saddi V."/>
            <person name="Campos-Telles M.P."/>
            <person name="Grau M."/>
            <person name="Mikheyev A.S."/>
        </authorList>
    </citation>
    <scope>NUCLEOTIDE SEQUENCE</scope>
    <source>
        <tissue evidence="1">Venom_gland</tissue>
    </source>
</reference>
<dbReference type="AlphaFoldDB" id="A0A2D4IMR7"/>
<organism evidence="1">
    <name type="scientific">Micrurus lemniscatus lemniscatus</name>
    <dbReference type="NCBI Taxonomy" id="129467"/>
    <lineage>
        <taxon>Eukaryota</taxon>
        <taxon>Metazoa</taxon>
        <taxon>Chordata</taxon>
        <taxon>Craniata</taxon>
        <taxon>Vertebrata</taxon>
        <taxon>Euteleostomi</taxon>
        <taxon>Lepidosauria</taxon>
        <taxon>Squamata</taxon>
        <taxon>Bifurcata</taxon>
        <taxon>Unidentata</taxon>
        <taxon>Episquamata</taxon>
        <taxon>Toxicofera</taxon>
        <taxon>Serpentes</taxon>
        <taxon>Colubroidea</taxon>
        <taxon>Elapidae</taxon>
        <taxon>Elapinae</taxon>
        <taxon>Micrurus</taxon>
    </lineage>
</organism>
<dbReference type="EMBL" id="IACK01112788">
    <property type="protein sequence ID" value="LAA85518.1"/>
    <property type="molecule type" value="Transcribed_RNA"/>
</dbReference>